<accession>A0A328F6L0</accession>
<sequence length="67" mass="7877">MECKQDKNLEQCNCSYDPCPKKGICCECIRYHVRMRQLPACVFPNDAERTYDRSYEHFARLVGEGKV</sequence>
<evidence type="ECO:0000313" key="4">
    <source>
        <dbReference type="Proteomes" id="UP000293902"/>
    </source>
</evidence>
<gene>
    <name evidence="2" type="ORF">DO021_20315</name>
    <name evidence="1" type="ORF">EYB58_16855</name>
</gene>
<protein>
    <submittedName>
        <fullName evidence="2">Cytosolic protein</fullName>
    </submittedName>
</protein>
<dbReference type="EMBL" id="CP036313">
    <property type="protein sequence ID" value="QBH14446.1"/>
    <property type="molecule type" value="Genomic_DNA"/>
</dbReference>
<dbReference type="RefSeq" id="WP_111960080.1">
    <property type="nucleotide sequence ID" value="NZ_CP036313.1"/>
</dbReference>
<evidence type="ECO:0000313" key="3">
    <source>
        <dbReference type="Proteomes" id="UP000248798"/>
    </source>
</evidence>
<dbReference type="Proteomes" id="UP000248798">
    <property type="component" value="Unassembled WGS sequence"/>
</dbReference>
<dbReference type="AlphaFoldDB" id="A0A328F6L0"/>
<dbReference type="OrthoDB" id="9800443at2"/>
<name>A0A328F6L0_9BACT</name>
<dbReference type="Pfam" id="PF20095">
    <property type="entry name" value="DUF6485"/>
    <property type="match status" value="1"/>
</dbReference>
<organism evidence="2 3">
    <name type="scientific">Desulfobacter hydrogenophilus</name>
    <dbReference type="NCBI Taxonomy" id="2291"/>
    <lineage>
        <taxon>Bacteria</taxon>
        <taxon>Pseudomonadati</taxon>
        <taxon>Thermodesulfobacteriota</taxon>
        <taxon>Desulfobacteria</taxon>
        <taxon>Desulfobacterales</taxon>
        <taxon>Desulfobacteraceae</taxon>
        <taxon>Desulfobacter</taxon>
    </lineage>
</organism>
<proteinExistence type="predicted"/>
<keyword evidence="4" id="KW-1185">Reference proteome</keyword>
<dbReference type="Proteomes" id="UP000293902">
    <property type="component" value="Chromosome"/>
</dbReference>
<evidence type="ECO:0000313" key="1">
    <source>
        <dbReference type="EMBL" id="QBH14446.1"/>
    </source>
</evidence>
<reference evidence="1 4" key="2">
    <citation type="submission" date="2019-02" db="EMBL/GenBank/DDBJ databases">
        <title>Complete genome sequence of Desulfobacter hydrogenophilus AcRS1.</title>
        <authorList>
            <person name="Marietou A."/>
            <person name="Lund M.B."/>
            <person name="Marshall I.P.G."/>
            <person name="Schreiber L."/>
            <person name="Jorgensen B."/>
        </authorList>
    </citation>
    <scope>NUCLEOTIDE SEQUENCE [LARGE SCALE GENOMIC DNA]</scope>
    <source>
        <strain evidence="1 4">AcRS1</strain>
    </source>
</reference>
<evidence type="ECO:0000313" key="2">
    <source>
        <dbReference type="EMBL" id="RAM00194.1"/>
    </source>
</evidence>
<dbReference type="EMBL" id="QLNI01000058">
    <property type="protein sequence ID" value="RAM00194.1"/>
    <property type="molecule type" value="Genomic_DNA"/>
</dbReference>
<reference evidence="2 3" key="1">
    <citation type="submission" date="2018-06" db="EMBL/GenBank/DDBJ databases">
        <title>Complete Genome Sequence of Desulfobacter hydrogenophilus (DSM3380).</title>
        <authorList>
            <person name="Marietou A."/>
            <person name="Schreiber L."/>
            <person name="Marshall I."/>
            <person name="Jorgensen B."/>
        </authorList>
    </citation>
    <scope>NUCLEOTIDE SEQUENCE [LARGE SCALE GENOMIC DNA]</scope>
    <source>
        <strain evidence="2 3">DSM 3380</strain>
    </source>
</reference>